<feature type="transmembrane region" description="Helical" evidence="2">
    <location>
        <begin position="68"/>
        <end position="87"/>
    </location>
</feature>
<proteinExistence type="predicted"/>
<dbReference type="PANTHER" id="PTHR46610:SF18">
    <property type="entry name" value="OS01G0183850 PROTEIN"/>
    <property type="match status" value="1"/>
</dbReference>
<dbReference type="EMBL" id="JACEFO010002379">
    <property type="protein sequence ID" value="KAF8663177.1"/>
    <property type="molecule type" value="Genomic_DNA"/>
</dbReference>
<organism evidence="3 4">
    <name type="scientific">Digitaria exilis</name>
    <dbReference type="NCBI Taxonomy" id="1010633"/>
    <lineage>
        <taxon>Eukaryota</taxon>
        <taxon>Viridiplantae</taxon>
        <taxon>Streptophyta</taxon>
        <taxon>Embryophyta</taxon>
        <taxon>Tracheophyta</taxon>
        <taxon>Spermatophyta</taxon>
        <taxon>Magnoliopsida</taxon>
        <taxon>Liliopsida</taxon>
        <taxon>Poales</taxon>
        <taxon>Poaceae</taxon>
        <taxon>PACMAD clade</taxon>
        <taxon>Panicoideae</taxon>
        <taxon>Panicodae</taxon>
        <taxon>Paniceae</taxon>
        <taxon>Anthephorinae</taxon>
        <taxon>Digitaria</taxon>
    </lineage>
</organism>
<dbReference type="Pfam" id="PF20100">
    <property type="entry name" value="DUF6490"/>
    <property type="match status" value="1"/>
</dbReference>
<feature type="transmembrane region" description="Helical" evidence="2">
    <location>
        <begin position="107"/>
        <end position="124"/>
    </location>
</feature>
<evidence type="ECO:0000256" key="1">
    <source>
        <dbReference type="SAM" id="MobiDB-lite"/>
    </source>
</evidence>
<name>A0A835E1L2_9POAL</name>
<comment type="caution">
    <text evidence="3">The sequence shown here is derived from an EMBL/GenBank/DDBJ whole genome shotgun (WGS) entry which is preliminary data.</text>
</comment>
<keyword evidence="2" id="KW-0812">Transmembrane</keyword>
<dbReference type="Gramene" id="Dexi5B01G0004080.1">
    <property type="protein sequence ID" value="Dexi5B01G0004080.1:cds"/>
    <property type="gene ID" value="Dexi5B01G0004080"/>
</dbReference>
<dbReference type="InterPro" id="IPR045501">
    <property type="entry name" value="DUF6490"/>
</dbReference>
<keyword evidence="4" id="KW-1185">Reference proteome</keyword>
<evidence type="ECO:0000256" key="2">
    <source>
        <dbReference type="SAM" id="Phobius"/>
    </source>
</evidence>
<feature type="transmembrane region" description="Helical" evidence="2">
    <location>
        <begin position="136"/>
        <end position="156"/>
    </location>
</feature>
<dbReference type="Proteomes" id="UP000636709">
    <property type="component" value="Unassembled WGS sequence"/>
</dbReference>
<dbReference type="PANTHER" id="PTHR46610">
    <property type="entry name" value="OS05G0181300 PROTEIN"/>
    <property type="match status" value="1"/>
</dbReference>
<dbReference type="AlphaFoldDB" id="A0A835E1L2"/>
<evidence type="ECO:0000313" key="3">
    <source>
        <dbReference type="EMBL" id="KAF8663177.1"/>
    </source>
</evidence>
<keyword evidence="2" id="KW-0472">Membrane</keyword>
<evidence type="ECO:0000313" key="4">
    <source>
        <dbReference type="Proteomes" id="UP000636709"/>
    </source>
</evidence>
<protein>
    <submittedName>
        <fullName evidence="3">Uncharacterized protein</fullName>
    </submittedName>
</protein>
<keyword evidence="2" id="KW-1133">Transmembrane helix</keyword>
<accession>A0A835E1L2</accession>
<sequence>MEPAFAVVQEPRVAPPPPPHQLGRQTQVHGGMGWRGPVSCALAAVVFLAVTFNFAFAAYRARHSGRDLAFVLVTYSLLALLVCFVSRLEWLRRRDLAAGGRVTERKWLRIAVWCVSAALANTFASRVADAMPRLELKLVVWGLTAVLLALGFYFIFFSKDAECCSDEELGRGRDDVHVAGHYRPATAAHHLSPEEKV</sequence>
<gene>
    <name evidence="3" type="ORF">HU200_055778</name>
</gene>
<feature type="transmembrane region" description="Helical" evidence="2">
    <location>
        <begin position="36"/>
        <end position="56"/>
    </location>
</feature>
<feature type="region of interest" description="Disordered" evidence="1">
    <location>
        <begin position="1"/>
        <end position="27"/>
    </location>
</feature>
<dbReference type="OrthoDB" id="683097at2759"/>
<reference evidence="3" key="1">
    <citation type="submission" date="2020-07" db="EMBL/GenBank/DDBJ databases">
        <title>Genome sequence and genetic diversity analysis of an under-domesticated orphan crop, white fonio (Digitaria exilis).</title>
        <authorList>
            <person name="Bennetzen J.L."/>
            <person name="Chen S."/>
            <person name="Ma X."/>
            <person name="Wang X."/>
            <person name="Yssel A.E.J."/>
            <person name="Chaluvadi S.R."/>
            <person name="Johnson M."/>
            <person name="Gangashetty P."/>
            <person name="Hamidou F."/>
            <person name="Sanogo M.D."/>
            <person name="Zwaenepoel A."/>
            <person name="Wallace J."/>
            <person name="Van De Peer Y."/>
            <person name="Van Deynze A."/>
        </authorList>
    </citation>
    <scope>NUCLEOTIDE SEQUENCE</scope>
    <source>
        <tissue evidence="3">Leaves</tissue>
    </source>
</reference>